<name>A0AAP0CSC6_9ASTR</name>
<dbReference type="Pfam" id="PF07859">
    <property type="entry name" value="Abhydrolase_3"/>
    <property type="match status" value="1"/>
</dbReference>
<dbReference type="PANTHER" id="PTHR23024:SF24">
    <property type="entry name" value="ALPHA_BETA HYDROLASE FOLD-3 DOMAIN-CONTAINING PROTEIN"/>
    <property type="match status" value="1"/>
</dbReference>
<keyword evidence="4" id="KW-1185">Reference proteome</keyword>
<reference evidence="3 4" key="1">
    <citation type="submission" date="2024-04" db="EMBL/GenBank/DDBJ databases">
        <title>The reference genome of an endangered Asteraceae, Deinandra increscens subsp. villosa, native to the Central Coast of California.</title>
        <authorList>
            <person name="Guilliams M."/>
            <person name="Hasenstab-Lehman K."/>
            <person name="Meyer R."/>
            <person name="Mcevoy S."/>
        </authorList>
    </citation>
    <scope>NUCLEOTIDE SEQUENCE [LARGE SCALE GENOMIC DNA]</scope>
    <source>
        <tissue evidence="3">Leaf</tissue>
    </source>
</reference>
<protein>
    <recommendedName>
        <fullName evidence="2">Alpha/beta hydrolase fold-3 domain-containing protein</fullName>
    </recommendedName>
</protein>
<organism evidence="3 4">
    <name type="scientific">Deinandra increscens subsp. villosa</name>
    <dbReference type="NCBI Taxonomy" id="3103831"/>
    <lineage>
        <taxon>Eukaryota</taxon>
        <taxon>Viridiplantae</taxon>
        <taxon>Streptophyta</taxon>
        <taxon>Embryophyta</taxon>
        <taxon>Tracheophyta</taxon>
        <taxon>Spermatophyta</taxon>
        <taxon>Magnoliopsida</taxon>
        <taxon>eudicotyledons</taxon>
        <taxon>Gunneridae</taxon>
        <taxon>Pentapetalae</taxon>
        <taxon>asterids</taxon>
        <taxon>campanulids</taxon>
        <taxon>Asterales</taxon>
        <taxon>Asteraceae</taxon>
        <taxon>Asteroideae</taxon>
        <taxon>Heliantheae alliance</taxon>
        <taxon>Madieae</taxon>
        <taxon>Madiinae</taxon>
        <taxon>Deinandra</taxon>
    </lineage>
</organism>
<evidence type="ECO:0000313" key="4">
    <source>
        <dbReference type="Proteomes" id="UP001408789"/>
    </source>
</evidence>
<sequence length="403" mass="45973">MESAAKSPKSLSLPWKTRILLSLFDAGIDLLTRKEGTVNRGLVKLVDFRTPPSSEPINGVKSYDVVVDPTRNLWFRVFVPTNYPVEDLPVMVFFHGGAYILLAPDVKIYDDVCRKFARELPAIVVSVDYRLAPEHRHPAQHDDGLDVLKFLDVEENRSKWLPENVNISRCFIAGDSAGGHIAHHVTQRACQFNFQQLQVIGLVAIQPFFGGEERTDSEIRLEGTPIVSMKVTDWIWNAFMPLDEPYNRDHPIINVSGPNGVDISKMDFPATMVVVAGFDELRDRHIGYYQWLKKSGKEAYLVDYPNMFHTFYTFPELPESDQLISEVKDFVHKVLDKVNNVSRRIINIVATFDEIGEGARRKSRKSSPSLGRSMRATFDETMRSMADWEDLLQEDEPTIDEDR</sequence>
<dbReference type="EMBL" id="JBCNJP010000020">
    <property type="protein sequence ID" value="KAK9059495.1"/>
    <property type="molecule type" value="Genomic_DNA"/>
</dbReference>
<dbReference type="Gene3D" id="3.40.50.1820">
    <property type="entry name" value="alpha/beta hydrolase"/>
    <property type="match status" value="1"/>
</dbReference>
<dbReference type="InterPro" id="IPR029058">
    <property type="entry name" value="AB_hydrolase_fold"/>
</dbReference>
<accession>A0AAP0CSC6</accession>
<comment type="similarity">
    <text evidence="1">Belongs to the 'GDXG' lipolytic enzyme family.</text>
</comment>
<comment type="caution">
    <text evidence="3">The sequence shown here is derived from an EMBL/GenBank/DDBJ whole genome shotgun (WGS) entry which is preliminary data.</text>
</comment>
<evidence type="ECO:0000259" key="2">
    <source>
        <dbReference type="Pfam" id="PF07859"/>
    </source>
</evidence>
<evidence type="ECO:0000313" key="3">
    <source>
        <dbReference type="EMBL" id="KAK9059495.1"/>
    </source>
</evidence>
<dbReference type="GO" id="GO:0016787">
    <property type="term" value="F:hydrolase activity"/>
    <property type="evidence" value="ECO:0007669"/>
    <property type="project" value="InterPro"/>
</dbReference>
<dbReference type="Proteomes" id="UP001408789">
    <property type="component" value="Unassembled WGS sequence"/>
</dbReference>
<gene>
    <name evidence="3" type="ORF">SSX86_020197</name>
</gene>
<dbReference type="InterPro" id="IPR013094">
    <property type="entry name" value="AB_hydrolase_3"/>
</dbReference>
<evidence type="ECO:0000256" key="1">
    <source>
        <dbReference type="ARBA" id="ARBA00010515"/>
    </source>
</evidence>
<proteinExistence type="inferred from homology"/>
<dbReference type="AlphaFoldDB" id="A0AAP0CSC6"/>
<dbReference type="PANTHER" id="PTHR23024">
    <property type="entry name" value="ARYLACETAMIDE DEACETYLASE"/>
    <property type="match status" value="1"/>
</dbReference>
<feature type="domain" description="Alpha/beta hydrolase fold-3" evidence="2">
    <location>
        <begin position="91"/>
        <end position="312"/>
    </location>
</feature>
<dbReference type="SUPFAM" id="SSF53474">
    <property type="entry name" value="alpha/beta-Hydrolases"/>
    <property type="match status" value="1"/>
</dbReference>
<dbReference type="InterPro" id="IPR050466">
    <property type="entry name" value="Carboxylest/Gibb_receptor"/>
</dbReference>